<dbReference type="CDD" id="cd16935">
    <property type="entry name" value="HATPase_AgrC-ComD-like"/>
    <property type="match status" value="1"/>
</dbReference>
<feature type="transmembrane region" description="Helical" evidence="1">
    <location>
        <begin position="214"/>
        <end position="231"/>
    </location>
</feature>
<comment type="caution">
    <text evidence="3">The sequence shown here is derived from an EMBL/GenBank/DDBJ whole genome shotgun (WGS) entry which is preliminary data.</text>
</comment>
<dbReference type="PANTHER" id="PTHR40448:SF1">
    <property type="entry name" value="TWO-COMPONENT SENSOR HISTIDINE KINASE"/>
    <property type="match status" value="1"/>
</dbReference>
<dbReference type="PANTHER" id="PTHR40448">
    <property type="entry name" value="TWO-COMPONENT SENSOR HISTIDINE KINASE"/>
    <property type="match status" value="1"/>
</dbReference>
<dbReference type="InterPro" id="IPR032834">
    <property type="entry name" value="NatK-like_C"/>
</dbReference>
<keyword evidence="3" id="KW-0067">ATP-binding</keyword>
<accession>A0A921MMU8</accession>
<proteinExistence type="predicted"/>
<organism evidence="3 4">
    <name type="scientific">Pseudoflavonifractor capillosus</name>
    <dbReference type="NCBI Taxonomy" id="106588"/>
    <lineage>
        <taxon>Bacteria</taxon>
        <taxon>Bacillati</taxon>
        <taxon>Bacillota</taxon>
        <taxon>Clostridia</taxon>
        <taxon>Eubacteriales</taxon>
        <taxon>Oscillospiraceae</taxon>
        <taxon>Pseudoflavonifractor</taxon>
    </lineage>
</organism>
<dbReference type="EMBL" id="DYUC01000107">
    <property type="protein sequence ID" value="HJG87513.1"/>
    <property type="molecule type" value="Genomic_DNA"/>
</dbReference>
<keyword evidence="1" id="KW-1133">Transmembrane helix</keyword>
<dbReference type="InterPro" id="IPR036890">
    <property type="entry name" value="HATPase_C_sf"/>
</dbReference>
<feature type="transmembrane region" description="Helical" evidence="1">
    <location>
        <begin position="171"/>
        <end position="194"/>
    </location>
</feature>
<gene>
    <name evidence="3" type="ORF">K8V01_10915</name>
</gene>
<reference evidence="3" key="1">
    <citation type="journal article" date="2021" name="PeerJ">
        <title>Extensive microbial diversity within the chicken gut microbiome revealed by metagenomics and culture.</title>
        <authorList>
            <person name="Gilroy R."/>
            <person name="Ravi A."/>
            <person name="Getino M."/>
            <person name="Pursley I."/>
            <person name="Horton D.L."/>
            <person name="Alikhan N.F."/>
            <person name="Baker D."/>
            <person name="Gharbi K."/>
            <person name="Hall N."/>
            <person name="Watson M."/>
            <person name="Adriaenssens E.M."/>
            <person name="Foster-Nyarko E."/>
            <person name="Jarju S."/>
            <person name="Secka A."/>
            <person name="Antonio M."/>
            <person name="Oren A."/>
            <person name="Chaudhuri R.R."/>
            <person name="La Ragione R."/>
            <person name="Hildebrand F."/>
            <person name="Pallen M.J."/>
        </authorList>
    </citation>
    <scope>NUCLEOTIDE SEQUENCE</scope>
    <source>
        <strain evidence="3">CHK179-5677</strain>
    </source>
</reference>
<evidence type="ECO:0000256" key="1">
    <source>
        <dbReference type="SAM" id="Phobius"/>
    </source>
</evidence>
<dbReference type="GO" id="GO:0042802">
    <property type="term" value="F:identical protein binding"/>
    <property type="evidence" value="ECO:0007669"/>
    <property type="project" value="TreeGrafter"/>
</dbReference>
<feature type="transmembrane region" description="Helical" evidence="1">
    <location>
        <begin position="133"/>
        <end position="159"/>
    </location>
</feature>
<keyword evidence="1" id="KW-0472">Membrane</keyword>
<dbReference type="Gene3D" id="3.30.565.10">
    <property type="entry name" value="Histidine kinase-like ATPase, C-terminal domain"/>
    <property type="match status" value="1"/>
</dbReference>
<dbReference type="Proteomes" id="UP000760668">
    <property type="component" value="Unassembled WGS sequence"/>
</dbReference>
<sequence length="454" mass="51883">MGELLLIYRNIILEFLVELYVFYVLTTWKLNRAPHFRLKALGGLCGVLLVALGTAWIYQLCGNTVLGRSAVYLFLFAVTIAHMKLCFAEYFPTILFCCSVAYAAQNLCYKLYLLVWCGWLVNVSDRWGAQFDLYYRLTYYLIFGVAVAAVYAFFIRRVVWPVDSWQLDQQLLALSLLILVITAILCSVEDIYFARLSVGRENQFDMVEYFVLRQSGNLISVMCCMIVLLLASRTVEQRELKQEVAYLQHAVRQSQRQYEISRDTIELINVKCHDIRYRISSLAAQGGQLSPGAMEDIQKSVAIYDAKIETGNRLLDVLLTEKSLYCEQNGISLSCMADGEKLSFLEDSDLYCLFGNVLDNALEAVKRLEQKERRVINLSVKARGGMLIIQEENYFDGTITFEDGLPMTTKADKNYHGFGMRSIRMIVHKYKGELNTYTADGVFHLNILFSTGDF</sequence>
<evidence type="ECO:0000313" key="4">
    <source>
        <dbReference type="Proteomes" id="UP000760668"/>
    </source>
</evidence>
<dbReference type="GO" id="GO:0005524">
    <property type="term" value="F:ATP binding"/>
    <property type="evidence" value="ECO:0007669"/>
    <property type="project" value="UniProtKB-KW"/>
</dbReference>
<keyword evidence="1" id="KW-0812">Transmembrane</keyword>
<dbReference type="SUPFAM" id="SSF55874">
    <property type="entry name" value="ATPase domain of HSP90 chaperone/DNA topoisomerase II/histidine kinase"/>
    <property type="match status" value="1"/>
</dbReference>
<feature type="transmembrane region" description="Helical" evidence="1">
    <location>
        <begin position="94"/>
        <end position="121"/>
    </location>
</feature>
<reference evidence="3" key="2">
    <citation type="submission" date="2021-09" db="EMBL/GenBank/DDBJ databases">
        <authorList>
            <person name="Gilroy R."/>
        </authorList>
    </citation>
    <scope>NUCLEOTIDE SEQUENCE</scope>
    <source>
        <strain evidence="3">CHK179-5677</strain>
    </source>
</reference>
<feature type="transmembrane region" description="Helical" evidence="1">
    <location>
        <begin position="70"/>
        <end position="87"/>
    </location>
</feature>
<feature type="transmembrane region" description="Helical" evidence="1">
    <location>
        <begin position="38"/>
        <end position="58"/>
    </location>
</feature>
<feature type="domain" description="Sensor histidine kinase NatK-like C-terminal" evidence="2">
    <location>
        <begin position="348"/>
        <end position="449"/>
    </location>
</feature>
<dbReference type="Pfam" id="PF14501">
    <property type="entry name" value="HATPase_c_5"/>
    <property type="match status" value="1"/>
</dbReference>
<evidence type="ECO:0000313" key="3">
    <source>
        <dbReference type="EMBL" id="HJG87513.1"/>
    </source>
</evidence>
<dbReference type="RefSeq" id="WP_295368672.1">
    <property type="nucleotide sequence ID" value="NZ_DYUC01000107.1"/>
</dbReference>
<keyword evidence="3" id="KW-0547">Nucleotide-binding</keyword>
<protein>
    <submittedName>
        <fullName evidence="3">ATP-binding protein</fullName>
    </submittedName>
</protein>
<evidence type="ECO:0000259" key="2">
    <source>
        <dbReference type="Pfam" id="PF14501"/>
    </source>
</evidence>
<dbReference type="AlphaFoldDB" id="A0A921MMU8"/>
<feature type="transmembrane region" description="Helical" evidence="1">
    <location>
        <begin position="6"/>
        <end position="26"/>
    </location>
</feature>
<name>A0A921MMU8_9FIRM</name>